<organism evidence="1 2">
    <name type="scientific">Pelomonas margarita</name>
    <dbReference type="NCBI Taxonomy" id="3299031"/>
    <lineage>
        <taxon>Bacteria</taxon>
        <taxon>Pseudomonadati</taxon>
        <taxon>Pseudomonadota</taxon>
        <taxon>Betaproteobacteria</taxon>
        <taxon>Burkholderiales</taxon>
        <taxon>Sphaerotilaceae</taxon>
        <taxon>Roseateles</taxon>
    </lineage>
</organism>
<reference evidence="1 2" key="1">
    <citation type="submission" date="2024-08" db="EMBL/GenBank/DDBJ databases">
        <authorList>
            <person name="Lu H."/>
        </authorList>
    </citation>
    <scope>NUCLEOTIDE SEQUENCE [LARGE SCALE GENOMIC DNA]</scope>
    <source>
        <strain evidence="1 2">LKC17W</strain>
    </source>
</reference>
<sequence length="333" mass="36511">MTLFLWNKPKHRPCGRCVLVALCATGLLNSDAPRPDWLRVVFLGRGTAAEDRAFTSYVNALQRTQPNTWARVRVDFANISDVPEEQQPQRIAAIARTRPAALLAPNGNVAKLATRHAPGTPLVFSTYINPVEAGIVSGMERRHESATGIWVTEQLDGKRLEVLRDAYPKVRRVAVLIDRSWNHSVNSLAPAEKAAAALGLEAQVLLADSKDEAQTLLDLPASRDFDAWVVPRSYVAVLALPMIVNRLRMWHKPLIVSSVGEVRSGAPLSYGVDTTFIWPTLAELTARVLGGEAASAIPVQRPQRFLLAVRTGAETGLQPPSMSVMRRADIVIR</sequence>
<evidence type="ECO:0000313" key="1">
    <source>
        <dbReference type="EMBL" id="MFG6441803.1"/>
    </source>
</evidence>
<dbReference type="InterPro" id="IPR007487">
    <property type="entry name" value="ABC_transpt-TYRBP-like"/>
</dbReference>
<keyword evidence="2" id="KW-1185">Reference proteome</keyword>
<dbReference type="EMBL" id="JBIGHW010000007">
    <property type="protein sequence ID" value="MFG6441803.1"/>
    <property type="molecule type" value="Genomic_DNA"/>
</dbReference>
<comment type="caution">
    <text evidence="1">The sequence shown here is derived from an EMBL/GenBank/DDBJ whole genome shotgun (WGS) entry which is preliminary data.</text>
</comment>
<dbReference type="PANTHER" id="PTHR35271:SF1">
    <property type="entry name" value="ABC TRANSPORTER, SUBSTRATE-BINDING LIPOPROTEIN"/>
    <property type="match status" value="1"/>
</dbReference>
<evidence type="ECO:0000313" key="2">
    <source>
        <dbReference type="Proteomes" id="UP001606301"/>
    </source>
</evidence>
<accession>A0ABW7FKD5</accession>
<protein>
    <submittedName>
        <fullName evidence="1">ABC transporter substrate binding protein</fullName>
    </submittedName>
</protein>
<dbReference type="PANTHER" id="PTHR35271">
    <property type="entry name" value="ABC TRANSPORTER, SUBSTRATE-BINDING LIPOPROTEIN-RELATED"/>
    <property type="match status" value="1"/>
</dbReference>
<gene>
    <name evidence="1" type="ORF">ACG0Z3_14055</name>
</gene>
<dbReference type="Pfam" id="PF04392">
    <property type="entry name" value="ABC_sub_bind"/>
    <property type="match status" value="1"/>
</dbReference>
<dbReference type="Proteomes" id="UP001606301">
    <property type="component" value="Unassembled WGS sequence"/>
</dbReference>
<dbReference type="RefSeq" id="WP_394398415.1">
    <property type="nucleotide sequence ID" value="NZ_JBIGHW010000007.1"/>
</dbReference>
<proteinExistence type="predicted"/>
<name>A0ABW7FKD5_9BURK</name>
<dbReference type="Gene3D" id="3.40.50.2300">
    <property type="match status" value="2"/>
</dbReference>